<dbReference type="PANTHER" id="PTHR48063">
    <property type="entry name" value="LRR RECEPTOR-LIKE KINASE"/>
    <property type="match status" value="1"/>
</dbReference>
<keyword evidence="15" id="KW-0418">Kinase</keyword>
<feature type="domain" description="Disease resistance R13L4/SHOC-2-like LRR" evidence="14">
    <location>
        <begin position="365"/>
        <end position="567"/>
    </location>
</feature>
<dbReference type="PANTHER" id="PTHR48063:SF90">
    <property type="entry name" value="OS11G0565920 PROTEIN"/>
    <property type="match status" value="1"/>
</dbReference>
<comment type="caution">
    <text evidence="15">The sequence shown here is derived from an EMBL/GenBank/DDBJ whole genome shotgun (WGS) entry which is preliminary data.</text>
</comment>
<dbReference type="OMA" id="WLQYMSS"/>
<proteinExistence type="inferred from homology"/>
<evidence type="ECO:0000256" key="2">
    <source>
        <dbReference type="ARBA" id="ARBA00009592"/>
    </source>
</evidence>
<dbReference type="InterPro" id="IPR046956">
    <property type="entry name" value="RLP23-like"/>
</dbReference>
<keyword evidence="5 12" id="KW-0812">Transmembrane</keyword>
<dbReference type="Pfam" id="PF13855">
    <property type="entry name" value="LRR_8"/>
    <property type="match status" value="2"/>
</dbReference>
<dbReference type="AlphaFoldDB" id="A0A2P6Q7T3"/>
<keyword evidence="4" id="KW-0433">Leucine-rich repeat</keyword>
<keyword evidence="6" id="KW-0732">Signal</keyword>
<reference evidence="15 16" key="1">
    <citation type="journal article" date="2018" name="Nat. Genet.">
        <title>The Rosa genome provides new insights in the design of modern roses.</title>
        <authorList>
            <person name="Bendahmane M."/>
        </authorList>
    </citation>
    <scope>NUCLEOTIDE SEQUENCE [LARGE SCALE GENOMIC DNA]</scope>
    <source>
        <strain evidence="16">cv. Old Blush</strain>
    </source>
</reference>
<dbReference type="InterPro" id="IPR013210">
    <property type="entry name" value="LRR_N_plant-typ"/>
</dbReference>
<dbReference type="EC" id="2.7.11.1" evidence="15"/>
<evidence type="ECO:0000256" key="6">
    <source>
        <dbReference type="ARBA" id="ARBA00022729"/>
    </source>
</evidence>
<dbReference type="FunFam" id="3.80.10.10:FF:000111">
    <property type="entry name" value="LRR receptor-like serine/threonine-protein kinase ERECTA"/>
    <property type="match status" value="1"/>
</dbReference>
<comment type="subcellular location">
    <subcellularLocation>
        <location evidence="1">Cell membrane</location>
        <topology evidence="1">Single-pass type I membrane protein</topology>
    </subcellularLocation>
</comment>
<dbReference type="Pfam" id="PF08263">
    <property type="entry name" value="LRRNT_2"/>
    <property type="match status" value="1"/>
</dbReference>
<dbReference type="SUPFAM" id="SSF52058">
    <property type="entry name" value="L domain-like"/>
    <property type="match status" value="2"/>
</dbReference>
<sequence length="1017" mass="112953">MDSFCANQFKPSGYRFVINNVAHYLLFLFLASTSLQTTKLCLGDGLPSGVRSSSCIEEERRALLSFKGDVTDRSGRLSSWVGQDCCQWKGISCNNRTGHVVKMDLRNLNYDEGFYWETSLGGKINPSLLSFKNLYYLDLSGNDFQGRRIPNFFGKLQSLRYLNLSYNSFVGEIPPALGNLSNLNYLDLSSDYYSYVSSKNLNWLSHLSSLKYLNLGGVNLSSTGVSWLHDVNMLPSLLELHLSVCQIQNLPHYSQLPSVNFTSLLVLDLSGNSINSSFPSWLFNLTNLKKLDVSSNWFAGHFPVEIANLKSLEDLRLNNDFLQGQIPKVIGTLCSLIILDLSSNSLNGSLENVLNGFSNCTSHRLESLDLSYNIMLEGELPTALGMLENLMELHLSGNQFSGSIPQSIDNLSSLETLDISGNNLTESIPESLGQLSQLVHLDLSQNLWVGIITEAHFRSLTKLEFFAVNTDLPRSLIFNVAHDWVPPFQLDSVDIANCRAGPAFGVWLQSQTELTHLNLSNTGISDFIPEEWFLKISFQLTSLDLSNNQIRGRLPFHMNFPSLEYIDLSHNQFEGPLPHWSSDAAAYLDLQSNLFSGPIPSNYGQLLPNLLKLYLSDNHLNGSIPPSLCNMSGLYIFMLRSNHLSGELPPAWSLWRDIWVVDVSDNNLSGNIPSSMGVPSSLYVLNLRNNNFGGQIPSSLFQNCSHLQSIDLGGNRFTGSIPLQTRSIVSSELYMLRLRSNSLSGHIPNRLCSLQSLHIIDLGHNKFSGTIPKCVYNLTALAYGNDTRTYFLLNYLEKTSLTLKGQELVYNTTLNLVNTIDLSSNNLEGVIPEEISSLIALGTLNLSRNQLSGNIPSKIGNLRWLETLDLSQNHLSGQIPQSFSSLTSLSHLNLSFNNLSGRIPSGNQLRTLYDSSIYVGNPSLCGVPLPTVCPGDGALAPADPDDGDHNDDDTDENGKFGIYVSAVLGFIIGFWSVCGTLVMKKSWRYAYFRFFDNIQERAALAIALRVAHWQRKT</sequence>
<dbReference type="FunFam" id="3.80.10.10:FF:000649">
    <property type="entry name" value="Leucine Rich Repeat family protein"/>
    <property type="match status" value="1"/>
</dbReference>
<gene>
    <name evidence="15" type="ORF">RchiOBHm_Chr5g0022541</name>
</gene>
<dbReference type="PRINTS" id="PR00019">
    <property type="entry name" value="LEURICHRPT"/>
</dbReference>
<feature type="domain" description="Leucine-rich repeat-containing N-terminal plant-type" evidence="13">
    <location>
        <begin position="57"/>
        <end position="94"/>
    </location>
</feature>
<evidence type="ECO:0000256" key="11">
    <source>
        <dbReference type="ARBA" id="ARBA00023180"/>
    </source>
</evidence>
<evidence type="ECO:0000313" key="16">
    <source>
        <dbReference type="Proteomes" id="UP000238479"/>
    </source>
</evidence>
<keyword evidence="8 12" id="KW-1133">Transmembrane helix</keyword>
<evidence type="ECO:0000256" key="12">
    <source>
        <dbReference type="SAM" id="Phobius"/>
    </source>
</evidence>
<evidence type="ECO:0000259" key="14">
    <source>
        <dbReference type="Pfam" id="PF23598"/>
    </source>
</evidence>
<dbReference type="Proteomes" id="UP000238479">
    <property type="component" value="Chromosome 5"/>
</dbReference>
<dbReference type="InterPro" id="IPR001611">
    <property type="entry name" value="Leu-rich_rpt"/>
</dbReference>
<keyword evidence="11" id="KW-0325">Glycoprotein</keyword>
<keyword evidence="7" id="KW-0677">Repeat</keyword>
<evidence type="ECO:0000256" key="1">
    <source>
        <dbReference type="ARBA" id="ARBA00004251"/>
    </source>
</evidence>
<dbReference type="Gramene" id="PRQ30248">
    <property type="protein sequence ID" value="PRQ30248"/>
    <property type="gene ID" value="RchiOBHm_Chr5g0022541"/>
</dbReference>
<evidence type="ECO:0000256" key="3">
    <source>
        <dbReference type="ARBA" id="ARBA00022475"/>
    </source>
</evidence>
<dbReference type="Pfam" id="PF23598">
    <property type="entry name" value="LRR_14"/>
    <property type="match status" value="1"/>
</dbReference>
<protein>
    <submittedName>
        <fullName evidence="15">Putative non-specific serine/threonine protein kinase</fullName>
        <ecNumber evidence="15">2.7.11.1</ecNumber>
    </submittedName>
</protein>
<name>A0A2P6Q7T3_ROSCH</name>
<keyword evidence="16" id="KW-1185">Reference proteome</keyword>
<organism evidence="15 16">
    <name type="scientific">Rosa chinensis</name>
    <name type="common">China rose</name>
    <dbReference type="NCBI Taxonomy" id="74649"/>
    <lineage>
        <taxon>Eukaryota</taxon>
        <taxon>Viridiplantae</taxon>
        <taxon>Streptophyta</taxon>
        <taxon>Embryophyta</taxon>
        <taxon>Tracheophyta</taxon>
        <taxon>Spermatophyta</taxon>
        <taxon>Magnoliopsida</taxon>
        <taxon>eudicotyledons</taxon>
        <taxon>Gunneridae</taxon>
        <taxon>Pentapetalae</taxon>
        <taxon>rosids</taxon>
        <taxon>fabids</taxon>
        <taxon>Rosales</taxon>
        <taxon>Rosaceae</taxon>
        <taxon>Rosoideae</taxon>
        <taxon>Rosoideae incertae sedis</taxon>
        <taxon>Rosa</taxon>
    </lineage>
</organism>
<keyword evidence="3" id="KW-1003">Cell membrane</keyword>
<dbReference type="PROSITE" id="PS51450">
    <property type="entry name" value="LRR"/>
    <property type="match status" value="2"/>
</dbReference>
<dbReference type="InterPro" id="IPR032675">
    <property type="entry name" value="LRR_dom_sf"/>
</dbReference>
<dbReference type="InterPro" id="IPR055414">
    <property type="entry name" value="LRR_R13L4/SHOC2-like"/>
</dbReference>
<dbReference type="FunFam" id="3.80.10.10:FF:000095">
    <property type="entry name" value="LRR receptor-like serine/threonine-protein kinase GSO1"/>
    <property type="match status" value="1"/>
</dbReference>
<dbReference type="EMBL" id="PDCK01000043">
    <property type="protein sequence ID" value="PRQ30248.1"/>
    <property type="molecule type" value="Genomic_DNA"/>
</dbReference>
<keyword evidence="15" id="KW-0723">Serine/threonine-protein kinase</keyword>
<evidence type="ECO:0000259" key="13">
    <source>
        <dbReference type="Pfam" id="PF08263"/>
    </source>
</evidence>
<dbReference type="GO" id="GO:0004674">
    <property type="term" value="F:protein serine/threonine kinase activity"/>
    <property type="evidence" value="ECO:0007669"/>
    <property type="project" value="UniProtKB-KW"/>
</dbReference>
<evidence type="ECO:0000256" key="8">
    <source>
        <dbReference type="ARBA" id="ARBA00022989"/>
    </source>
</evidence>
<keyword evidence="9 12" id="KW-0472">Membrane</keyword>
<evidence type="ECO:0000256" key="9">
    <source>
        <dbReference type="ARBA" id="ARBA00023136"/>
    </source>
</evidence>
<dbReference type="Pfam" id="PF00560">
    <property type="entry name" value="LRR_1"/>
    <property type="match status" value="7"/>
</dbReference>
<evidence type="ECO:0000313" key="15">
    <source>
        <dbReference type="EMBL" id="PRQ30248.1"/>
    </source>
</evidence>
<dbReference type="Gene3D" id="3.80.10.10">
    <property type="entry name" value="Ribonuclease Inhibitor"/>
    <property type="match status" value="4"/>
</dbReference>
<accession>A0A2P6Q7T3</accession>
<comment type="similarity">
    <text evidence="2">Belongs to the RLP family.</text>
</comment>
<evidence type="ECO:0000256" key="10">
    <source>
        <dbReference type="ARBA" id="ARBA00023170"/>
    </source>
</evidence>
<dbReference type="GO" id="GO:0005886">
    <property type="term" value="C:plasma membrane"/>
    <property type="evidence" value="ECO:0007669"/>
    <property type="project" value="UniProtKB-SubCell"/>
</dbReference>
<evidence type="ECO:0000256" key="5">
    <source>
        <dbReference type="ARBA" id="ARBA00022692"/>
    </source>
</evidence>
<dbReference type="InterPro" id="IPR003591">
    <property type="entry name" value="Leu-rich_rpt_typical-subtyp"/>
</dbReference>
<evidence type="ECO:0000256" key="7">
    <source>
        <dbReference type="ARBA" id="ARBA00022737"/>
    </source>
</evidence>
<dbReference type="SMART" id="SM00369">
    <property type="entry name" value="LRR_TYP"/>
    <property type="match status" value="13"/>
</dbReference>
<evidence type="ECO:0000256" key="4">
    <source>
        <dbReference type="ARBA" id="ARBA00022614"/>
    </source>
</evidence>
<dbReference type="FunFam" id="3.80.10.10:FF:000383">
    <property type="entry name" value="Leucine-rich repeat receptor protein kinase EMS1"/>
    <property type="match status" value="1"/>
</dbReference>
<feature type="transmembrane region" description="Helical" evidence="12">
    <location>
        <begin position="960"/>
        <end position="983"/>
    </location>
</feature>
<keyword evidence="15" id="KW-0808">Transferase</keyword>
<keyword evidence="10" id="KW-0675">Receptor</keyword>